<organism evidence="1 2">
    <name type="scientific">Trichonephila inaurata madagascariensis</name>
    <dbReference type="NCBI Taxonomy" id="2747483"/>
    <lineage>
        <taxon>Eukaryota</taxon>
        <taxon>Metazoa</taxon>
        <taxon>Ecdysozoa</taxon>
        <taxon>Arthropoda</taxon>
        <taxon>Chelicerata</taxon>
        <taxon>Arachnida</taxon>
        <taxon>Araneae</taxon>
        <taxon>Araneomorphae</taxon>
        <taxon>Entelegynae</taxon>
        <taxon>Araneoidea</taxon>
        <taxon>Nephilidae</taxon>
        <taxon>Trichonephila</taxon>
        <taxon>Trichonephila inaurata</taxon>
    </lineage>
</organism>
<protein>
    <submittedName>
        <fullName evidence="1">Uncharacterized protein</fullName>
    </submittedName>
</protein>
<proteinExistence type="predicted"/>
<dbReference type="EMBL" id="BMAV01015642">
    <property type="protein sequence ID" value="GFY65698.1"/>
    <property type="molecule type" value="Genomic_DNA"/>
</dbReference>
<evidence type="ECO:0000313" key="2">
    <source>
        <dbReference type="Proteomes" id="UP000886998"/>
    </source>
</evidence>
<comment type="caution">
    <text evidence="1">The sequence shown here is derived from an EMBL/GenBank/DDBJ whole genome shotgun (WGS) entry which is preliminary data.</text>
</comment>
<dbReference type="AlphaFoldDB" id="A0A8X6Y7T0"/>
<name>A0A8X6Y7T0_9ARAC</name>
<keyword evidence="2" id="KW-1185">Reference proteome</keyword>
<reference evidence="1" key="1">
    <citation type="submission" date="2020-08" db="EMBL/GenBank/DDBJ databases">
        <title>Multicomponent nature underlies the extraordinary mechanical properties of spider dragline silk.</title>
        <authorList>
            <person name="Kono N."/>
            <person name="Nakamura H."/>
            <person name="Mori M."/>
            <person name="Yoshida Y."/>
            <person name="Ohtoshi R."/>
            <person name="Malay A.D."/>
            <person name="Moran D.A.P."/>
            <person name="Tomita M."/>
            <person name="Numata K."/>
            <person name="Arakawa K."/>
        </authorList>
    </citation>
    <scope>NUCLEOTIDE SEQUENCE</scope>
</reference>
<dbReference type="Proteomes" id="UP000886998">
    <property type="component" value="Unassembled WGS sequence"/>
</dbReference>
<accession>A0A8X6Y7T0</accession>
<gene>
    <name evidence="1" type="ORF">TNIN_450261</name>
</gene>
<evidence type="ECO:0000313" key="1">
    <source>
        <dbReference type="EMBL" id="GFY65698.1"/>
    </source>
</evidence>
<sequence length="86" mass="9745">MNDSVWCPNVSDSFKTANESLNNIPIHKEDNTYLRTDIAAKVGSLKLYLPNCHENQLCVETPNERGVLLPDPKQTKFQQLQCNSEP</sequence>